<proteinExistence type="predicted"/>
<dbReference type="AlphaFoldDB" id="A0A645E7U8"/>
<comment type="caution">
    <text evidence="1">The sequence shown here is derived from an EMBL/GenBank/DDBJ whole genome shotgun (WGS) entry which is preliminary data.</text>
</comment>
<accession>A0A645E7U8</accession>
<name>A0A645E7U8_9ZZZZ</name>
<gene>
    <name evidence="1" type="ORF">SDC9_144481</name>
</gene>
<dbReference type="EMBL" id="VSSQ01043602">
    <property type="protein sequence ID" value="MPM97308.1"/>
    <property type="molecule type" value="Genomic_DNA"/>
</dbReference>
<sequence length="266" mass="28442">MIQPLSPTGSSERHDGLDPEGLAVGAVAHVGFHLVFGGDKPALAAVVLDRRADGERPALVVGDGFAMLLVVGDLLVEVATHTGYPTVAKAPTHGVIGNQLLARAVVCIGVLEVEGVHALQVGIQTALVHVADTRHWLHGPVVAANVGDVLLVPVTRGRIDVQRQHGVQLVAQMPAQHRAKGNVANACLVLRQAGRGRDLQIHQRHDGVKPQRCACNSFIRHPHQARCNHVRAHLEAGWRHRVAVVIAHLIGAVDLAKSHAIQAWRR</sequence>
<evidence type="ECO:0000313" key="1">
    <source>
        <dbReference type="EMBL" id="MPM97308.1"/>
    </source>
</evidence>
<organism evidence="1">
    <name type="scientific">bioreactor metagenome</name>
    <dbReference type="NCBI Taxonomy" id="1076179"/>
    <lineage>
        <taxon>unclassified sequences</taxon>
        <taxon>metagenomes</taxon>
        <taxon>ecological metagenomes</taxon>
    </lineage>
</organism>
<protein>
    <submittedName>
        <fullName evidence="1">Uncharacterized protein</fullName>
    </submittedName>
</protein>
<reference evidence="1" key="1">
    <citation type="submission" date="2019-08" db="EMBL/GenBank/DDBJ databases">
        <authorList>
            <person name="Kucharzyk K."/>
            <person name="Murdoch R.W."/>
            <person name="Higgins S."/>
            <person name="Loffler F."/>
        </authorList>
    </citation>
    <scope>NUCLEOTIDE SEQUENCE</scope>
</reference>